<dbReference type="Pfam" id="PF01841">
    <property type="entry name" value="Transglut_core"/>
    <property type="match status" value="1"/>
</dbReference>
<comment type="caution">
    <text evidence="2">The sequence shown here is derived from an EMBL/GenBank/DDBJ whole genome shotgun (WGS) entry which is preliminary data.</text>
</comment>
<accession>A0A2N3PT58</accession>
<reference evidence="3" key="1">
    <citation type="submission" date="2017-12" db="EMBL/GenBank/DDBJ databases">
        <title>Draft genome sequence of Telmatospirillum siberiense 26-4b1T, an acidotolerant peatland alphaproteobacterium potentially involved in sulfur cycling.</title>
        <authorList>
            <person name="Hausmann B."/>
            <person name="Pjevac P."/>
            <person name="Schreck K."/>
            <person name="Herbold C.W."/>
            <person name="Daims H."/>
            <person name="Wagner M."/>
            <person name="Pester M."/>
            <person name="Loy A."/>
        </authorList>
    </citation>
    <scope>NUCLEOTIDE SEQUENCE [LARGE SCALE GENOMIC DNA]</scope>
    <source>
        <strain evidence="3">26-4b1</strain>
    </source>
</reference>
<feature type="domain" description="Transglutaminase-like" evidence="1">
    <location>
        <begin position="173"/>
        <end position="242"/>
    </location>
</feature>
<dbReference type="InterPro" id="IPR013589">
    <property type="entry name" value="Bac_transglu_N"/>
</dbReference>
<dbReference type="PANTHER" id="PTHR33490">
    <property type="entry name" value="BLR5614 PROTEIN-RELATED"/>
    <property type="match status" value="1"/>
</dbReference>
<dbReference type="Gene3D" id="3.10.620.30">
    <property type="match status" value="1"/>
</dbReference>
<protein>
    <submittedName>
        <fullName evidence="2">Transglutaminase</fullName>
    </submittedName>
</protein>
<evidence type="ECO:0000313" key="2">
    <source>
        <dbReference type="EMBL" id="PKU23556.1"/>
    </source>
</evidence>
<sequence length="287" mass="31565">MVTLRITHKTVYRYHQPVDLGPHRLMLRPRESRDLRLISCQVQITPDATVTWANDVFGNAVATASFPFQTDNLLIDSLTTLELHTPAWPVFDVAASAISYPFRYSNDDWIDLGALTTPQYPDYSGRLRDWSRAFIGGNPTDTLSLLKDLCAGVSGWISYQSRDDEGTQSPIETLDRGWGSCRDFAVLFIEAARTLGFGARIVSGYLYNPDRTALGSFDAGSTHAWAEIYVPGAGWITFDPTNRSVGGYNLIPVAVGRDIRQVMPVSGSFIGMTNAFQGLSVAVTVTA</sequence>
<keyword evidence="3" id="KW-1185">Reference proteome</keyword>
<evidence type="ECO:0000313" key="3">
    <source>
        <dbReference type="Proteomes" id="UP000233293"/>
    </source>
</evidence>
<dbReference type="PANTHER" id="PTHR33490:SF1">
    <property type="entry name" value="SLL1233 PROTEIN"/>
    <property type="match status" value="1"/>
</dbReference>
<dbReference type="InterPro" id="IPR038765">
    <property type="entry name" value="Papain-like_cys_pep_sf"/>
</dbReference>
<dbReference type="AlphaFoldDB" id="A0A2N3PT58"/>
<dbReference type="Proteomes" id="UP000233293">
    <property type="component" value="Unassembled WGS sequence"/>
</dbReference>
<dbReference type="SMART" id="SM00460">
    <property type="entry name" value="TGc"/>
    <property type="match status" value="1"/>
</dbReference>
<proteinExistence type="predicted"/>
<evidence type="ECO:0000259" key="1">
    <source>
        <dbReference type="SMART" id="SM00460"/>
    </source>
</evidence>
<dbReference type="EMBL" id="PIUM01000019">
    <property type="protein sequence ID" value="PKU23556.1"/>
    <property type="molecule type" value="Genomic_DNA"/>
</dbReference>
<dbReference type="Pfam" id="PF08379">
    <property type="entry name" value="Bact_transglu_N"/>
    <property type="match status" value="1"/>
</dbReference>
<dbReference type="OrthoDB" id="9804023at2"/>
<organism evidence="2 3">
    <name type="scientific">Telmatospirillum siberiense</name>
    <dbReference type="NCBI Taxonomy" id="382514"/>
    <lineage>
        <taxon>Bacteria</taxon>
        <taxon>Pseudomonadati</taxon>
        <taxon>Pseudomonadota</taxon>
        <taxon>Alphaproteobacteria</taxon>
        <taxon>Rhodospirillales</taxon>
        <taxon>Rhodospirillaceae</taxon>
        <taxon>Telmatospirillum</taxon>
    </lineage>
</organism>
<name>A0A2N3PT58_9PROT</name>
<gene>
    <name evidence="2" type="ORF">CWS72_15940</name>
</gene>
<dbReference type="RefSeq" id="WP_101251618.1">
    <property type="nucleotide sequence ID" value="NZ_PIUM01000019.1"/>
</dbReference>
<dbReference type="InterPro" id="IPR002931">
    <property type="entry name" value="Transglutaminase-like"/>
</dbReference>
<dbReference type="SUPFAM" id="SSF54001">
    <property type="entry name" value="Cysteine proteinases"/>
    <property type="match status" value="1"/>
</dbReference>